<dbReference type="Proteomes" id="UP000267096">
    <property type="component" value="Unassembled WGS sequence"/>
</dbReference>
<evidence type="ECO:0000259" key="2">
    <source>
        <dbReference type="SMART" id="SM00254"/>
    </source>
</evidence>
<feature type="region of interest" description="Disordered" evidence="1">
    <location>
        <begin position="229"/>
        <end position="355"/>
    </location>
</feature>
<reference evidence="3 4" key="2">
    <citation type="submission" date="2018-11" db="EMBL/GenBank/DDBJ databases">
        <authorList>
            <consortium name="Pathogen Informatics"/>
        </authorList>
    </citation>
    <scope>NUCLEOTIDE SEQUENCE [LARGE SCALE GENOMIC DNA]</scope>
</reference>
<evidence type="ECO:0000256" key="1">
    <source>
        <dbReference type="SAM" id="MobiDB-lite"/>
    </source>
</evidence>
<feature type="compositionally biased region" description="Low complexity" evidence="1">
    <location>
        <begin position="293"/>
        <end position="306"/>
    </location>
</feature>
<organism evidence="5">
    <name type="scientific">Anisakis simplex</name>
    <name type="common">Herring worm</name>
    <dbReference type="NCBI Taxonomy" id="6269"/>
    <lineage>
        <taxon>Eukaryota</taxon>
        <taxon>Metazoa</taxon>
        <taxon>Ecdysozoa</taxon>
        <taxon>Nematoda</taxon>
        <taxon>Chromadorea</taxon>
        <taxon>Rhabditida</taxon>
        <taxon>Spirurina</taxon>
        <taxon>Ascaridomorpha</taxon>
        <taxon>Ascaridoidea</taxon>
        <taxon>Anisakidae</taxon>
        <taxon>Anisakis</taxon>
        <taxon>Anisakis simplex complex</taxon>
    </lineage>
</organism>
<dbReference type="WBParaSite" id="ASIM_0001617201-mRNA-1">
    <property type="protein sequence ID" value="ASIM_0001617201-mRNA-1"/>
    <property type="gene ID" value="ASIM_0001617201"/>
</dbReference>
<feature type="compositionally biased region" description="Polar residues" evidence="1">
    <location>
        <begin position="253"/>
        <end position="263"/>
    </location>
</feature>
<evidence type="ECO:0000313" key="4">
    <source>
        <dbReference type="Proteomes" id="UP000267096"/>
    </source>
</evidence>
<dbReference type="EMBL" id="UYRR01032420">
    <property type="protein sequence ID" value="VDK55555.1"/>
    <property type="molecule type" value="Genomic_DNA"/>
</dbReference>
<feature type="compositionally biased region" description="Basic and acidic residues" evidence="1">
    <location>
        <begin position="170"/>
        <end position="185"/>
    </location>
</feature>
<protein>
    <submittedName>
        <fullName evidence="5">ShKT domain-containing protein</fullName>
    </submittedName>
</protein>
<feature type="compositionally biased region" description="Basic and acidic residues" evidence="1">
    <location>
        <begin position="281"/>
        <end position="292"/>
    </location>
</feature>
<proteinExistence type="predicted"/>
<dbReference type="AlphaFoldDB" id="A0A0M3K5D1"/>
<reference evidence="5" key="1">
    <citation type="submission" date="2017-02" db="UniProtKB">
        <authorList>
            <consortium name="WormBaseParasite"/>
        </authorList>
    </citation>
    <scope>IDENTIFICATION</scope>
</reference>
<dbReference type="InterPro" id="IPR003582">
    <property type="entry name" value="ShKT_dom"/>
</dbReference>
<keyword evidence="4" id="KW-1185">Reference proteome</keyword>
<dbReference type="SMART" id="SM00254">
    <property type="entry name" value="ShKT"/>
    <property type="match status" value="1"/>
</dbReference>
<sequence>MKAMSSYQQLLSERKNALEDSGVKALPVSGHSNACSVTPGQVNGGSSIDGHSTQSNDGHHANSSDPSGNINYHLEVTIGEIDSVTRDQVNTTRGADEQSTEPSDDRHSNSSDPSGTLNDGLASHEHSTTLNRLERGDIIPLRQPTCKWRRNECAPDPEAINRFCSDEGGEEGKSGGNEGHENNYDPDCKDDHPQCIEAKHYICEQQEELAAEKCRKTCGYCGGGGFTPAQVDRGTSIDEQSTQPKDNLHANRSHGSGITNDNLEVTPRDIHSDIDSVTLGEVDRESSIDEHSTQPSDNRSSSSDPSGIFNDRLASHEHSTTLNYSPGQVDRANSADEPSAQKNDDRRSSPSIMAI</sequence>
<feature type="region of interest" description="Disordered" evidence="1">
    <location>
        <begin position="83"/>
        <end position="122"/>
    </location>
</feature>
<accession>A0A0M3K5D1</accession>
<evidence type="ECO:0000313" key="3">
    <source>
        <dbReference type="EMBL" id="VDK55555.1"/>
    </source>
</evidence>
<feature type="region of interest" description="Disordered" evidence="1">
    <location>
        <begin position="22"/>
        <end position="71"/>
    </location>
</feature>
<gene>
    <name evidence="3" type="ORF">ASIM_LOCUS15579</name>
</gene>
<feature type="domain" description="ShKT" evidence="2">
    <location>
        <begin position="187"/>
        <end position="222"/>
    </location>
</feature>
<name>A0A0M3K5D1_ANISI</name>
<feature type="compositionally biased region" description="Polar residues" evidence="1">
    <location>
        <begin position="30"/>
        <end position="56"/>
    </location>
</feature>
<feature type="region of interest" description="Disordered" evidence="1">
    <location>
        <begin position="164"/>
        <end position="185"/>
    </location>
</feature>
<evidence type="ECO:0000313" key="5">
    <source>
        <dbReference type="WBParaSite" id="ASIM_0001617201-mRNA-1"/>
    </source>
</evidence>